<comment type="caution">
    <text evidence="3">The sequence shown here is derived from an EMBL/GenBank/DDBJ whole genome shotgun (WGS) entry which is preliminary data.</text>
</comment>
<evidence type="ECO:0000259" key="2">
    <source>
        <dbReference type="Pfam" id="PF03779"/>
    </source>
</evidence>
<organism evidence="3 4">
    <name type="scientific">Hymenobacter crusticola</name>
    <dbReference type="NCBI Taxonomy" id="1770526"/>
    <lineage>
        <taxon>Bacteria</taxon>
        <taxon>Pseudomonadati</taxon>
        <taxon>Bacteroidota</taxon>
        <taxon>Cytophagia</taxon>
        <taxon>Cytophagales</taxon>
        <taxon>Hymenobacteraceae</taxon>
        <taxon>Hymenobacter</taxon>
    </lineage>
</organism>
<feature type="transmembrane region" description="Helical" evidence="1">
    <location>
        <begin position="12"/>
        <end position="32"/>
    </location>
</feature>
<name>A0A243WH06_9BACT</name>
<sequence length="126" mass="13760">MKILSPSAHGVMDYATVAIFALAPTIFGFTGTYATVCYMLAAGYLVITLLTAFPMGAIKMIPFPIHGGFELVSGPIILASPWIFGFADANPVARNFFVAMGIVFLLVWMITDWHAQTRSLMTDHNR</sequence>
<dbReference type="OrthoDB" id="129082at2"/>
<proteinExistence type="predicted"/>
<dbReference type="InterPro" id="IPR005530">
    <property type="entry name" value="SPW"/>
</dbReference>
<keyword evidence="1" id="KW-0812">Transmembrane</keyword>
<feature type="transmembrane region" description="Helical" evidence="1">
    <location>
        <begin position="38"/>
        <end position="57"/>
    </location>
</feature>
<protein>
    <recommendedName>
        <fullName evidence="2">SPW repeat-containing integral membrane domain-containing protein</fullName>
    </recommendedName>
</protein>
<feature type="transmembrane region" description="Helical" evidence="1">
    <location>
        <begin position="93"/>
        <end position="111"/>
    </location>
</feature>
<accession>A0A243WH06</accession>
<evidence type="ECO:0000313" key="4">
    <source>
        <dbReference type="Proteomes" id="UP000194873"/>
    </source>
</evidence>
<feature type="domain" description="SPW repeat-containing integral membrane" evidence="2">
    <location>
        <begin position="9"/>
        <end position="106"/>
    </location>
</feature>
<dbReference type="Proteomes" id="UP000194873">
    <property type="component" value="Unassembled WGS sequence"/>
</dbReference>
<keyword evidence="1" id="KW-0472">Membrane</keyword>
<evidence type="ECO:0000256" key="1">
    <source>
        <dbReference type="SAM" id="Phobius"/>
    </source>
</evidence>
<keyword evidence="1" id="KW-1133">Transmembrane helix</keyword>
<dbReference type="AlphaFoldDB" id="A0A243WH06"/>
<keyword evidence="4" id="KW-1185">Reference proteome</keyword>
<gene>
    <name evidence="3" type="ORF">BXP70_03470</name>
</gene>
<dbReference type="EMBL" id="MTSE01000002">
    <property type="protein sequence ID" value="OUJ75098.1"/>
    <property type="molecule type" value="Genomic_DNA"/>
</dbReference>
<dbReference type="Pfam" id="PF03779">
    <property type="entry name" value="SPW"/>
    <property type="match status" value="1"/>
</dbReference>
<dbReference type="RefSeq" id="WP_086592642.1">
    <property type="nucleotide sequence ID" value="NZ_MTSE01000002.1"/>
</dbReference>
<evidence type="ECO:0000313" key="3">
    <source>
        <dbReference type="EMBL" id="OUJ75098.1"/>
    </source>
</evidence>
<reference evidence="3 4" key="1">
    <citation type="submission" date="2017-01" db="EMBL/GenBank/DDBJ databases">
        <title>A new Hymenobacter.</title>
        <authorList>
            <person name="Liang Y."/>
            <person name="Feng F."/>
        </authorList>
    </citation>
    <scope>NUCLEOTIDE SEQUENCE [LARGE SCALE GENOMIC DNA]</scope>
    <source>
        <strain evidence="3">MIMBbqt21</strain>
    </source>
</reference>
<feature type="transmembrane region" description="Helical" evidence="1">
    <location>
        <begin position="69"/>
        <end position="87"/>
    </location>
</feature>